<keyword evidence="1" id="KW-1133">Transmembrane helix</keyword>
<dbReference type="Proteomes" id="UP000036097">
    <property type="component" value="Unassembled WGS sequence"/>
</dbReference>
<gene>
    <name evidence="2" type="ORF">ABT56_11380</name>
</gene>
<evidence type="ECO:0000313" key="3">
    <source>
        <dbReference type="Proteomes" id="UP000036097"/>
    </source>
</evidence>
<dbReference type="AlphaFoldDB" id="A0A0J1H193"/>
<reference evidence="2 3" key="1">
    <citation type="submission" date="2015-05" db="EMBL/GenBank/DDBJ databases">
        <title>Photobacterium galathea sp. nov.</title>
        <authorList>
            <person name="Machado H."/>
            <person name="Gram L."/>
        </authorList>
    </citation>
    <scope>NUCLEOTIDE SEQUENCE [LARGE SCALE GENOMIC DNA]</scope>
    <source>
        <strain evidence="2 3">CGMCC 1.12159</strain>
    </source>
</reference>
<name>A0A0J1H193_9GAMM</name>
<feature type="transmembrane region" description="Helical" evidence="1">
    <location>
        <begin position="145"/>
        <end position="163"/>
    </location>
</feature>
<accession>A0A0J1H193</accession>
<protein>
    <submittedName>
        <fullName evidence="2">Uncharacterized protein</fullName>
    </submittedName>
</protein>
<proteinExistence type="predicted"/>
<comment type="caution">
    <text evidence="2">The sequence shown here is derived from an EMBL/GenBank/DDBJ whole genome shotgun (WGS) entry which is preliminary data.</text>
</comment>
<dbReference type="PATRIC" id="fig|1195763.3.peg.2394"/>
<feature type="transmembrane region" description="Helical" evidence="1">
    <location>
        <begin position="118"/>
        <end position="139"/>
    </location>
</feature>
<organism evidence="2 3">
    <name type="scientific">Photobacterium aquae</name>
    <dbReference type="NCBI Taxonomy" id="1195763"/>
    <lineage>
        <taxon>Bacteria</taxon>
        <taxon>Pseudomonadati</taxon>
        <taxon>Pseudomonadota</taxon>
        <taxon>Gammaproteobacteria</taxon>
        <taxon>Vibrionales</taxon>
        <taxon>Vibrionaceae</taxon>
        <taxon>Photobacterium</taxon>
    </lineage>
</organism>
<sequence length="179" mass="20258">MRPTHFKWLLHGMTLAPLAHLVIGVPVYFILFAGSFMYAIGLLLFILGGLLPFEFVQSAAMTYTVSGKLLVGMTFYQGWPVPLFSLIPAAYVILLVIVYHRLKGSNFQPWIGYDIDTLWRTIFLSLVLGIGGLLTGVGLNSAMWISGWGTTGYLLYRICHFYVPLWSRRLRQHLASHYE</sequence>
<dbReference type="RefSeq" id="WP_047878987.1">
    <property type="nucleotide sequence ID" value="NZ_LDOT01000013.1"/>
</dbReference>
<keyword evidence="3" id="KW-1185">Reference proteome</keyword>
<feature type="transmembrane region" description="Helical" evidence="1">
    <location>
        <begin position="21"/>
        <end position="47"/>
    </location>
</feature>
<dbReference type="EMBL" id="LDOT01000013">
    <property type="protein sequence ID" value="KLV05559.1"/>
    <property type="molecule type" value="Genomic_DNA"/>
</dbReference>
<dbReference type="OrthoDB" id="5813954at2"/>
<evidence type="ECO:0000256" key="1">
    <source>
        <dbReference type="SAM" id="Phobius"/>
    </source>
</evidence>
<feature type="transmembrane region" description="Helical" evidence="1">
    <location>
        <begin position="79"/>
        <end position="98"/>
    </location>
</feature>
<keyword evidence="1" id="KW-0472">Membrane</keyword>
<evidence type="ECO:0000313" key="2">
    <source>
        <dbReference type="EMBL" id="KLV05559.1"/>
    </source>
</evidence>
<keyword evidence="1" id="KW-0812">Transmembrane</keyword>